<proteinExistence type="predicted"/>
<accession>A0A6J7WJ24</accession>
<name>A0A6J7WJ24_9CAUD</name>
<evidence type="ECO:0008006" key="2">
    <source>
        <dbReference type="Google" id="ProtNLM"/>
    </source>
</evidence>
<reference evidence="1" key="1">
    <citation type="submission" date="2020-05" db="EMBL/GenBank/DDBJ databases">
        <authorList>
            <person name="Chiriac C."/>
            <person name="Salcher M."/>
            <person name="Ghai R."/>
            <person name="Kavagutti S V."/>
        </authorList>
    </citation>
    <scope>NUCLEOTIDE SEQUENCE</scope>
</reference>
<organism evidence="1">
    <name type="scientific">uncultured Caudovirales phage</name>
    <dbReference type="NCBI Taxonomy" id="2100421"/>
    <lineage>
        <taxon>Viruses</taxon>
        <taxon>Duplodnaviria</taxon>
        <taxon>Heunggongvirae</taxon>
        <taxon>Uroviricota</taxon>
        <taxon>Caudoviricetes</taxon>
        <taxon>Peduoviridae</taxon>
        <taxon>Maltschvirus</taxon>
        <taxon>Maltschvirus maltsch</taxon>
    </lineage>
</organism>
<dbReference type="EMBL" id="LR798254">
    <property type="protein sequence ID" value="CAB5218089.1"/>
    <property type="molecule type" value="Genomic_DNA"/>
</dbReference>
<dbReference type="Gene3D" id="3.90.320.10">
    <property type="match status" value="1"/>
</dbReference>
<gene>
    <name evidence="1" type="ORF">UFOVP202_45</name>
</gene>
<dbReference type="InterPro" id="IPR011604">
    <property type="entry name" value="PDDEXK-like_dom_sf"/>
</dbReference>
<evidence type="ECO:0000313" key="1">
    <source>
        <dbReference type="EMBL" id="CAB5218089.1"/>
    </source>
</evidence>
<sequence>MSQHWYCAQTGEPRYTTIGKNGKERNTTLRDAKANPGTLVPSVSTINGQLSKDGLNTWLQSEAIKAAAENPRGLEETEKEYVDRILVLSKQKSQEAMTRGTLIHDFIESFYNQEYLPDMPLYVRKVDEAITAHFGAQLWIPEQSLVNQEGYGGKCDLYAKPKHDFNGVVIDFKTTEKSPGELTPYLEHTLQLAAYREVLAPSARCANVYINGTTNEVAIYEHSEQDIRDGYEMFLSLLKIYKLKTGLN</sequence>
<protein>
    <recommendedName>
        <fullName evidence="2">PD-(D/E)XK nuclease superfamily</fullName>
    </recommendedName>
</protein>